<reference evidence="1" key="1">
    <citation type="submission" date="2011-01" db="EMBL/GenBank/DDBJ databases">
        <authorList>
            <person name="Muzny D."/>
            <person name="Qin X."/>
            <person name="Buhay C."/>
            <person name="Dugan-Rocha S."/>
            <person name="Ding Y."/>
            <person name="Chen G."/>
            <person name="Hawes A."/>
            <person name="Holder M."/>
            <person name="Jhangiani S."/>
            <person name="Johnson A."/>
            <person name="Khan Z."/>
            <person name="Li Z."/>
            <person name="Liu W."/>
            <person name="Liu X."/>
            <person name="Perez L."/>
            <person name="Shen H."/>
            <person name="Wang Q."/>
            <person name="Watt J."/>
            <person name="Xi L."/>
            <person name="Xin Y."/>
            <person name="Zhou J."/>
            <person name="Deng J."/>
            <person name="Jiang H."/>
            <person name="Liu Y."/>
            <person name="Qu J."/>
            <person name="Song X.-Z."/>
            <person name="Zhang L."/>
            <person name="Villasana D."/>
            <person name="Johnson A."/>
            <person name="Liu J."/>
            <person name="Liyanage D."/>
            <person name="Lorensuhewa L."/>
            <person name="Robinson T."/>
            <person name="Song A."/>
            <person name="Song B.-B."/>
            <person name="Dinh H."/>
            <person name="Thornton R."/>
            <person name="Coyle M."/>
            <person name="Francisco L."/>
            <person name="Jackson L."/>
            <person name="Javaid M."/>
            <person name="Korchina V."/>
            <person name="Kovar C."/>
            <person name="Mata R."/>
            <person name="Mathew T."/>
            <person name="Ngo R."/>
            <person name="Nguyen L."/>
            <person name="Nguyen N."/>
            <person name="Okwuonu G."/>
            <person name="Ongeri F."/>
            <person name="Pham C."/>
            <person name="Simmons D."/>
            <person name="Wilczek-Boney K."/>
            <person name="Hale W."/>
            <person name="Jakkamsetti A."/>
            <person name="Pham P."/>
            <person name="Ruth R."/>
            <person name="San Lucas F."/>
            <person name="Warren J."/>
            <person name="Zhang J."/>
            <person name="Zhao Z."/>
            <person name="Zhou C."/>
            <person name="Zhu D."/>
            <person name="Lee S."/>
            <person name="Bess C."/>
            <person name="Blankenburg K."/>
            <person name="Forbes L."/>
            <person name="Fu Q."/>
            <person name="Gubbala S."/>
            <person name="Hirani K."/>
            <person name="Jayaseelan J.C."/>
            <person name="Lara F."/>
            <person name="Munidasa M."/>
            <person name="Palculict T."/>
            <person name="Patil S."/>
            <person name="Pu L.-L."/>
            <person name="Saada N."/>
            <person name="Tang L."/>
            <person name="Weissenberger G."/>
            <person name="Zhu Y."/>
            <person name="Hemphill L."/>
            <person name="Shang Y."/>
            <person name="Youmans B."/>
            <person name="Ayvaz T."/>
            <person name="Ross M."/>
            <person name="Santibanez J."/>
            <person name="Aqrawi P."/>
            <person name="Gross S."/>
            <person name="Joshi V."/>
            <person name="Fowler G."/>
            <person name="Nazareth L."/>
            <person name="Reid J."/>
            <person name="Worley K."/>
            <person name="Petrosino J."/>
            <person name="Highlander S."/>
            <person name="Gibbs R."/>
        </authorList>
    </citation>
    <scope>NUCLEOTIDE SEQUENCE [LARGE SCALE GENOMIC DNA]</scope>
    <source>
        <strain evidence="1">ATCC 33269</strain>
    </source>
</reference>
<dbReference type="AlphaFoldDB" id="E7RS44"/>
<accession>E7RS44</accession>
<evidence type="ECO:0000313" key="1">
    <source>
        <dbReference type="EMBL" id="EFZ36045.1"/>
    </source>
</evidence>
<evidence type="ECO:0000313" key="2">
    <source>
        <dbReference type="Proteomes" id="UP000005580"/>
    </source>
</evidence>
<dbReference type="Proteomes" id="UP000005580">
    <property type="component" value="Unassembled WGS sequence"/>
</dbReference>
<proteinExistence type="predicted"/>
<keyword evidence="2" id="KW-1185">Reference proteome</keyword>
<dbReference type="EMBL" id="AEPE02000006">
    <property type="protein sequence ID" value="EFZ36045.1"/>
    <property type="molecule type" value="Genomic_DNA"/>
</dbReference>
<dbReference type="HOGENOM" id="CLU_3187430_0_0_10"/>
<gene>
    <name evidence="1" type="ORF">HMPREF0663_12112</name>
</gene>
<organism evidence="1 2">
    <name type="scientific">Hoylesella oralis ATCC 33269</name>
    <dbReference type="NCBI Taxonomy" id="873533"/>
    <lineage>
        <taxon>Bacteria</taxon>
        <taxon>Pseudomonadati</taxon>
        <taxon>Bacteroidota</taxon>
        <taxon>Bacteroidia</taxon>
        <taxon>Bacteroidales</taxon>
        <taxon>Prevotellaceae</taxon>
        <taxon>Hoylesella</taxon>
    </lineage>
</organism>
<protein>
    <submittedName>
        <fullName evidence="1">Uncharacterized protein</fullName>
    </submittedName>
</protein>
<name>E7RS44_9BACT</name>
<sequence length="46" mass="5491">MNFMLWQGFFHALYEINIFTYTSLDNVFSVIISHIEAQPIHINMMI</sequence>
<comment type="caution">
    <text evidence="1">The sequence shown here is derived from an EMBL/GenBank/DDBJ whole genome shotgun (WGS) entry which is preliminary data.</text>
</comment>